<keyword evidence="9 11" id="KW-1015">Disulfide bond</keyword>
<keyword evidence="4 13" id="KW-0812">Transmembrane</keyword>
<dbReference type="SUPFAM" id="SSF56487">
    <property type="entry name" value="SRCR-like"/>
    <property type="match status" value="2"/>
</dbReference>
<dbReference type="PANTHER" id="PTHR48071">
    <property type="entry name" value="SRCR DOMAIN-CONTAINING PROTEIN"/>
    <property type="match status" value="1"/>
</dbReference>
<dbReference type="GO" id="GO:0004252">
    <property type="term" value="F:serine-type endopeptidase activity"/>
    <property type="evidence" value="ECO:0007669"/>
    <property type="project" value="TreeGrafter"/>
</dbReference>
<feature type="disulfide bond" evidence="11">
    <location>
        <begin position="206"/>
        <end position="216"/>
    </location>
</feature>
<gene>
    <name evidence="15" type="primary">CD163</name>
</gene>
<evidence type="ECO:0000259" key="14">
    <source>
        <dbReference type="PROSITE" id="PS50287"/>
    </source>
</evidence>
<keyword evidence="5" id="KW-0732">Signal</keyword>
<keyword evidence="10" id="KW-0325">Glycoprotein</keyword>
<feature type="compositionally biased region" description="Low complexity" evidence="12">
    <location>
        <begin position="534"/>
        <end position="546"/>
    </location>
</feature>
<dbReference type="SMART" id="SM00202">
    <property type="entry name" value="SR"/>
    <property type="match status" value="2"/>
</dbReference>
<feature type="disulfide bond" evidence="11">
    <location>
        <begin position="309"/>
        <end position="319"/>
    </location>
</feature>
<dbReference type="InterPro" id="IPR001190">
    <property type="entry name" value="SRCR"/>
</dbReference>
<keyword evidence="8 13" id="KW-0472">Membrane</keyword>
<dbReference type="GO" id="GO:0031638">
    <property type="term" value="P:zymogen activation"/>
    <property type="evidence" value="ECO:0007669"/>
    <property type="project" value="TreeGrafter"/>
</dbReference>
<evidence type="ECO:0000256" key="8">
    <source>
        <dbReference type="ARBA" id="ARBA00023136"/>
    </source>
</evidence>
<reference evidence="15" key="3">
    <citation type="submission" date="2025-09" db="UniProtKB">
        <authorList>
            <consortium name="Ensembl"/>
        </authorList>
    </citation>
    <scope>IDENTIFICATION</scope>
</reference>
<feature type="disulfide bond" evidence="11">
    <location>
        <begin position="174"/>
        <end position="235"/>
    </location>
</feature>
<evidence type="ECO:0000256" key="10">
    <source>
        <dbReference type="ARBA" id="ARBA00023180"/>
    </source>
</evidence>
<feature type="region of interest" description="Disordered" evidence="12">
    <location>
        <begin position="506"/>
        <end position="550"/>
    </location>
</feature>
<dbReference type="Pfam" id="PF00530">
    <property type="entry name" value="SRCR"/>
    <property type="match status" value="2"/>
</dbReference>
<evidence type="ECO:0000256" key="6">
    <source>
        <dbReference type="ARBA" id="ARBA00022737"/>
    </source>
</evidence>
<feature type="domain" description="SRCR" evidence="14">
    <location>
        <begin position="136"/>
        <end position="236"/>
    </location>
</feature>
<feature type="disulfide bond" evidence="11">
    <location>
        <begin position="161"/>
        <end position="225"/>
    </location>
</feature>
<evidence type="ECO:0000256" key="1">
    <source>
        <dbReference type="ARBA" id="ARBA00004167"/>
    </source>
</evidence>
<dbReference type="Proteomes" id="UP000694580">
    <property type="component" value="Chromosome 20"/>
</dbReference>
<dbReference type="PRINTS" id="PR00258">
    <property type="entry name" value="SPERACTRCPTR"/>
</dbReference>
<feature type="region of interest" description="Disordered" evidence="12">
    <location>
        <begin position="587"/>
        <end position="621"/>
    </location>
</feature>
<accession>A0AAY4D2S5</accession>
<proteinExistence type="predicted"/>
<dbReference type="FunFam" id="3.10.250.10:FF:000002">
    <property type="entry name" value="Scavenger receptor cysteine-rich type 1 protein M130"/>
    <property type="match status" value="1"/>
</dbReference>
<evidence type="ECO:0000256" key="11">
    <source>
        <dbReference type="PROSITE-ProRule" id="PRU00196"/>
    </source>
</evidence>
<dbReference type="GO" id="GO:0005886">
    <property type="term" value="C:plasma membrane"/>
    <property type="evidence" value="ECO:0007669"/>
    <property type="project" value="TreeGrafter"/>
</dbReference>
<dbReference type="InterPro" id="IPR036772">
    <property type="entry name" value="SRCR-like_dom_sf"/>
</dbReference>
<sequence>MNLVKYATIIQALGLYRGYMTETATPLTNTTTHLDYYIAGASPYVKVLTGRCAWTLENRNGFAVLLTPALRDRIATEVCSSLDCGEVHDISESQAASGHRCFNHCSLSNLSLTSCSMVEADDCRNISKVVCGHQAVRLVGAKHNCSGRLELWQAGEWGTVCDDMWDLNDANVVCGQLDCGYAISVTGQDGPFSQGRGRILLDDLNCTGTERNLWDCSAQTAANDCGHKEDAGVVCSEFKGIRLMGGLDRCSGRVEIHRNGTWGTVCDSCWGKEEAQMACAMLDCGVARSFNQFPEPFLHNNGTKWFYICSDDHRDLWDCRELANVVTVCSGSKAAGLVCSNSAGLPLSATLKYSTAVFHSRGSDPVTTATLSQDGGVAPFTLSPEVLACVALSAALLIALSINVVLCWRGRKKDAVLLIAQRNRQRGLEASQENEYRQNVSLVTAVSKGNGADEYGVAKTLPYYQSSADSSMSYDGDCEGSFPLSTFRNSQRYCAERQMLASSHMDRLTEEGSSGDVGHFGTSRNTGKNRSSLDSVDSFETSSTSSGECYENTGDKLSHLLTTDCDQCTDHFLSQTGYQHAYVQTPGTTLSQGREDSPVYGPVSDEDSSECDYDDIANYRN</sequence>
<dbReference type="GeneTree" id="ENSGT00950000183145"/>
<name>A0AAY4D2S5_9TELE</name>
<reference evidence="15 16" key="1">
    <citation type="submission" date="2020-06" db="EMBL/GenBank/DDBJ databases">
        <authorList>
            <consortium name="Wellcome Sanger Institute Data Sharing"/>
        </authorList>
    </citation>
    <scope>NUCLEOTIDE SEQUENCE [LARGE SCALE GENOMIC DNA]</scope>
</reference>
<keyword evidence="6" id="KW-0677">Repeat</keyword>
<dbReference type="Gene3D" id="3.10.250.10">
    <property type="entry name" value="SRCR-like domain"/>
    <property type="match status" value="2"/>
</dbReference>
<protein>
    <recommendedName>
        <fullName evidence="14">SRCR domain-containing protein</fullName>
    </recommendedName>
</protein>
<keyword evidence="16" id="KW-1185">Reference proteome</keyword>
<dbReference type="PROSITE" id="PS50287">
    <property type="entry name" value="SRCR_2"/>
    <property type="match status" value="2"/>
</dbReference>
<dbReference type="PANTHER" id="PTHR48071:SF15">
    <property type="entry name" value="SRCR DOMAIN-CONTAINING PROTEIN"/>
    <property type="match status" value="1"/>
</dbReference>
<evidence type="ECO:0000256" key="5">
    <source>
        <dbReference type="ARBA" id="ARBA00022729"/>
    </source>
</evidence>
<organism evidence="15 16">
    <name type="scientific">Denticeps clupeoides</name>
    <name type="common">denticle herring</name>
    <dbReference type="NCBI Taxonomy" id="299321"/>
    <lineage>
        <taxon>Eukaryota</taxon>
        <taxon>Metazoa</taxon>
        <taxon>Chordata</taxon>
        <taxon>Craniata</taxon>
        <taxon>Vertebrata</taxon>
        <taxon>Euteleostomi</taxon>
        <taxon>Actinopterygii</taxon>
        <taxon>Neopterygii</taxon>
        <taxon>Teleostei</taxon>
        <taxon>Clupei</taxon>
        <taxon>Clupeiformes</taxon>
        <taxon>Denticipitoidei</taxon>
        <taxon>Denticipitidae</taxon>
        <taxon>Denticeps</taxon>
    </lineage>
</organism>
<feature type="transmembrane region" description="Helical" evidence="13">
    <location>
        <begin position="390"/>
        <end position="408"/>
    </location>
</feature>
<evidence type="ECO:0000256" key="12">
    <source>
        <dbReference type="SAM" id="MobiDB-lite"/>
    </source>
</evidence>
<evidence type="ECO:0000256" key="4">
    <source>
        <dbReference type="ARBA" id="ARBA00022692"/>
    </source>
</evidence>
<comment type="subcellular location">
    <subcellularLocation>
        <location evidence="1">Membrane</location>
        <topology evidence="1">Single-pass membrane protein</topology>
    </subcellularLocation>
    <subcellularLocation>
        <location evidence="2">Secreted</location>
    </subcellularLocation>
</comment>
<dbReference type="GO" id="GO:0005615">
    <property type="term" value="C:extracellular space"/>
    <property type="evidence" value="ECO:0007669"/>
    <property type="project" value="TreeGrafter"/>
</dbReference>
<evidence type="ECO:0000256" key="9">
    <source>
        <dbReference type="ARBA" id="ARBA00023157"/>
    </source>
</evidence>
<feature type="compositionally biased region" description="Acidic residues" evidence="12">
    <location>
        <begin position="604"/>
        <end position="615"/>
    </location>
</feature>
<comment type="caution">
    <text evidence="11">Lacks conserved residue(s) required for the propagation of feature annotation.</text>
</comment>
<evidence type="ECO:0000313" key="15">
    <source>
        <dbReference type="Ensembl" id="ENSDCDP00010039835.1"/>
    </source>
</evidence>
<evidence type="ECO:0000256" key="3">
    <source>
        <dbReference type="ARBA" id="ARBA00022525"/>
    </source>
</evidence>
<evidence type="ECO:0000256" key="2">
    <source>
        <dbReference type="ARBA" id="ARBA00004613"/>
    </source>
</evidence>
<dbReference type="Ensembl" id="ENSDCDT00010049625.1">
    <property type="protein sequence ID" value="ENSDCDP00010039835.1"/>
    <property type="gene ID" value="ENSDCDG00010025536.1"/>
</dbReference>
<keyword evidence="3" id="KW-0964">Secreted</keyword>
<dbReference type="FunFam" id="3.10.250.10:FF:000016">
    <property type="entry name" value="Scavenger receptor cysteine-rich protein type 12"/>
    <property type="match status" value="1"/>
</dbReference>
<dbReference type="AlphaFoldDB" id="A0AAY4D2S5"/>
<evidence type="ECO:0000313" key="16">
    <source>
        <dbReference type="Proteomes" id="UP000694580"/>
    </source>
</evidence>
<feature type="domain" description="SRCR" evidence="14">
    <location>
        <begin position="241"/>
        <end position="340"/>
    </location>
</feature>
<feature type="compositionally biased region" description="Polar residues" evidence="12">
    <location>
        <begin position="522"/>
        <end position="533"/>
    </location>
</feature>
<keyword evidence="7 13" id="KW-1133">Transmembrane helix</keyword>
<reference evidence="15" key="2">
    <citation type="submission" date="2025-08" db="UniProtKB">
        <authorList>
            <consortium name="Ensembl"/>
        </authorList>
    </citation>
    <scope>IDENTIFICATION</scope>
</reference>
<evidence type="ECO:0000256" key="13">
    <source>
        <dbReference type="SAM" id="Phobius"/>
    </source>
</evidence>
<evidence type="ECO:0000256" key="7">
    <source>
        <dbReference type="ARBA" id="ARBA00022989"/>
    </source>
</evidence>